<organism evidence="1 2">
    <name type="scientific">Christensenella hongkongensis</name>
    <dbReference type="NCBI Taxonomy" id="270498"/>
    <lineage>
        <taxon>Bacteria</taxon>
        <taxon>Bacillati</taxon>
        <taxon>Bacillota</taxon>
        <taxon>Clostridia</taxon>
        <taxon>Christensenellales</taxon>
        <taxon>Christensenellaceae</taxon>
        <taxon>Christensenella</taxon>
    </lineage>
</organism>
<name>A0A0M2NN01_9FIRM</name>
<sequence>MDYADRLDLMDDDCDIEGFPFPEKLPKENDPKMKEALELLLSREITPEQYQKMWEIYSDGGEGE</sequence>
<accession>A0A0M2NN01</accession>
<dbReference type="STRING" id="270498.CHK_0682"/>
<dbReference type="AlphaFoldDB" id="A0A0M2NN01"/>
<reference evidence="1 2" key="1">
    <citation type="submission" date="2015-04" db="EMBL/GenBank/DDBJ databases">
        <title>Draft genome sequence of bacteremic isolate Catabacter hongkongensis type strain HKU16T.</title>
        <authorList>
            <person name="Lau S.K."/>
            <person name="Teng J.L."/>
            <person name="Huang Y."/>
            <person name="Curreem S.O."/>
            <person name="Tsui S.K."/>
            <person name="Woo P.C."/>
        </authorList>
    </citation>
    <scope>NUCLEOTIDE SEQUENCE [LARGE SCALE GENOMIC DNA]</scope>
    <source>
        <strain evidence="1 2">HKU16</strain>
    </source>
</reference>
<evidence type="ECO:0000313" key="2">
    <source>
        <dbReference type="Proteomes" id="UP000034076"/>
    </source>
</evidence>
<proteinExistence type="predicted"/>
<dbReference type="RefSeq" id="WP_046442626.1">
    <property type="nucleotide sequence ID" value="NZ_LAYJ01000063.1"/>
</dbReference>
<protein>
    <submittedName>
        <fullName evidence="1">Uncharacterized protein</fullName>
    </submittedName>
</protein>
<evidence type="ECO:0000313" key="1">
    <source>
        <dbReference type="EMBL" id="KKI51797.1"/>
    </source>
</evidence>
<gene>
    <name evidence="1" type="ORF">CHK_0682</name>
</gene>
<dbReference type="Proteomes" id="UP000034076">
    <property type="component" value="Unassembled WGS sequence"/>
</dbReference>
<keyword evidence="2" id="KW-1185">Reference proteome</keyword>
<dbReference type="EMBL" id="LAYJ01000063">
    <property type="protein sequence ID" value="KKI51797.1"/>
    <property type="molecule type" value="Genomic_DNA"/>
</dbReference>
<comment type="caution">
    <text evidence="1">The sequence shown here is derived from an EMBL/GenBank/DDBJ whole genome shotgun (WGS) entry which is preliminary data.</text>
</comment>